<dbReference type="CDD" id="cd02966">
    <property type="entry name" value="TlpA_like_family"/>
    <property type="match status" value="1"/>
</dbReference>
<sequence length="155" mass="17311">MSAPASEVFAINDEKEPKLAPPFDAPGLDGDKITLDSLKGKAIILNFWATWCIPCKMEMPLLEQVYNDNKDKGLVIIGANYRQPAPIIKRFISKNPISFPILLDEDGKISKKYGVFALPATFFINREGHYLGSHTGLLTEENLEEWLTKIMSNNG</sequence>
<keyword evidence="3" id="KW-1015">Disulfide bond</keyword>
<protein>
    <recommendedName>
        <fullName evidence="5">Thioredoxin domain-containing protein</fullName>
    </recommendedName>
</protein>
<dbReference type="Pfam" id="PF00578">
    <property type="entry name" value="AhpC-TSA"/>
    <property type="match status" value="1"/>
</dbReference>
<dbReference type="SUPFAM" id="SSF52833">
    <property type="entry name" value="Thioredoxin-like"/>
    <property type="match status" value="1"/>
</dbReference>
<evidence type="ECO:0000313" key="6">
    <source>
        <dbReference type="EMBL" id="VAX16121.1"/>
    </source>
</evidence>
<gene>
    <name evidence="6" type="ORF">MNBD_NITROSPINAE02-93</name>
</gene>
<dbReference type="PANTHER" id="PTHR42852">
    <property type="entry name" value="THIOL:DISULFIDE INTERCHANGE PROTEIN DSBE"/>
    <property type="match status" value="1"/>
</dbReference>
<dbReference type="InterPro" id="IPR036249">
    <property type="entry name" value="Thioredoxin-like_sf"/>
</dbReference>
<keyword evidence="2" id="KW-0201">Cytochrome c-type biogenesis</keyword>
<reference evidence="6" key="1">
    <citation type="submission" date="2018-06" db="EMBL/GenBank/DDBJ databases">
        <authorList>
            <person name="Zhirakovskaya E."/>
        </authorList>
    </citation>
    <scope>NUCLEOTIDE SEQUENCE</scope>
</reference>
<dbReference type="PROSITE" id="PS51352">
    <property type="entry name" value="THIOREDOXIN_2"/>
    <property type="match status" value="1"/>
</dbReference>
<keyword evidence="4" id="KW-0676">Redox-active center</keyword>
<dbReference type="Gene3D" id="3.40.30.10">
    <property type="entry name" value="Glutaredoxin"/>
    <property type="match status" value="1"/>
</dbReference>
<name>A0A3B1BNJ6_9ZZZZ</name>
<evidence type="ECO:0000256" key="1">
    <source>
        <dbReference type="ARBA" id="ARBA00004196"/>
    </source>
</evidence>
<comment type="subcellular location">
    <subcellularLocation>
        <location evidence="1">Cell envelope</location>
    </subcellularLocation>
</comment>
<accession>A0A3B1BNJ6</accession>
<proteinExistence type="predicted"/>
<dbReference type="AlphaFoldDB" id="A0A3B1BNJ6"/>
<dbReference type="InterPro" id="IPR050553">
    <property type="entry name" value="Thioredoxin_ResA/DsbE_sf"/>
</dbReference>
<organism evidence="6">
    <name type="scientific">hydrothermal vent metagenome</name>
    <dbReference type="NCBI Taxonomy" id="652676"/>
    <lineage>
        <taxon>unclassified sequences</taxon>
        <taxon>metagenomes</taxon>
        <taxon>ecological metagenomes</taxon>
    </lineage>
</organism>
<dbReference type="GO" id="GO:0016491">
    <property type="term" value="F:oxidoreductase activity"/>
    <property type="evidence" value="ECO:0007669"/>
    <property type="project" value="InterPro"/>
</dbReference>
<dbReference type="GO" id="GO:0016209">
    <property type="term" value="F:antioxidant activity"/>
    <property type="evidence" value="ECO:0007669"/>
    <property type="project" value="InterPro"/>
</dbReference>
<evidence type="ECO:0000259" key="5">
    <source>
        <dbReference type="PROSITE" id="PS51352"/>
    </source>
</evidence>
<dbReference type="EMBL" id="UOGE01000003">
    <property type="protein sequence ID" value="VAX16121.1"/>
    <property type="molecule type" value="Genomic_DNA"/>
</dbReference>
<feature type="domain" description="Thioredoxin" evidence="5">
    <location>
        <begin position="14"/>
        <end position="152"/>
    </location>
</feature>
<dbReference type="InterPro" id="IPR013766">
    <property type="entry name" value="Thioredoxin_domain"/>
</dbReference>
<evidence type="ECO:0000256" key="4">
    <source>
        <dbReference type="ARBA" id="ARBA00023284"/>
    </source>
</evidence>
<evidence type="ECO:0000256" key="3">
    <source>
        <dbReference type="ARBA" id="ARBA00023157"/>
    </source>
</evidence>
<evidence type="ECO:0000256" key="2">
    <source>
        <dbReference type="ARBA" id="ARBA00022748"/>
    </source>
</evidence>
<dbReference type="PANTHER" id="PTHR42852:SF6">
    <property type="entry name" value="THIOL:DISULFIDE INTERCHANGE PROTEIN DSBE"/>
    <property type="match status" value="1"/>
</dbReference>
<dbReference type="GO" id="GO:0030313">
    <property type="term" value="C:cell envelope"/>
    <property type="evidence" value="ECO:0007669"/>
    <property type="project" value="UniProtKB-SubCell"/>
</dbReference>
<dbReference type="InterPro" id="IPR000866">
    <property type="entry name" value="AhpC/TSA"/>
</dbReference>
<dbReference type="GO" id="GO:0017004">
    <property type="term" value="P:cytochrome complex assembly"/>
    <property type="evidence" value="ECO:0007669"/>
    <property type="project" value="UniProtKB-KW"/>
</dbReference>